<evidence type="ECO:0000313" key="1">
    <source>
        <dbReference type="EMBL" id="AND28499.1"/>
    </source>
</evidence>
<proteinExistence type="predicted"/>
<dbReference type="RefSeq" id="WP_000392413.1">
    <property type="nucleotide sequence ID" value="NZ_CP013278.1"/>
</dbReference>
<gene>
    <name evidence="1" type="ORF">ATN07_32745</name>
</gene>
<reference evidence="1" key="1">
    <citation type="journal article" date="2017" name="Res. Microbiol.">
        <title>Comparative genomics of extrachromosomal elements in Bacillus thuringiensis subsp. israelensis.</title>
        <authorList>
            <person name="Bolotin A."/>
            <person name="Gillis A."/>
            <person name="Sanchis V."/>
            <person name="Nielsen-LeRoux C."/>
            <person name="Mahillon J."/>
            <person name="Lereclus D."/>
            <person name="Sorokin A."/>
        </authorList>
    </citation>
    <scope>NUCLEOTIDE SEQUENCE</scope>
    <source>
        <strain evidence="1">AM65-52</strain>
        <plasmid evidence="1">pAM65-52-3-235K</plasmid>
    </source>
</reference>
<name>A0A160LJW7_BACTI</name>
<protein>
    <submittedName>
        <fullName evidence="1">Uncharacterized protein</fullName>
    </submittedName>
</protein>
<organism evidence="1">
    <name type="scientific">Bacillus thuringiensis subsp. israelensis</name>
    <dbReference type="NCBI Taxonomy" id="1430"/>
    <lineage>
        <taxon>Bacteria</taxon>
        <taxon>Bacillati</taxon>
        <taxon>Bacillota</taxon>
        <taxon>Bacilli</taxon>
        <taxon>Bacillales</taxon>
        <taxon>Bacillaceae</taxon>
        <taxon>Bacillus</taxon>
        <taxon>Bacillus cereus group</taxon>
    </lineage>
</organism>
<dbReference type="AlphaFoldDB" id="A0A160LJW7"/>
<dbReference type="PATRIC" id="fig|1430.6.peg.2145"/>
<keyword evidence="1" id="KW-0614">Plasmid</keyword>
<sequence>MEEPVVLTVQAESVVEAETISEDKVSPLLPLPMRVMESFEAVQESNFWPSEVTSVVSDLMAPSTFEEFGAILNNTTSNSINSMDQSIQAHNKNYRGYLSELDKTPNVFSFDVDYI</sequence>
<accession>A0A160LJW7</accession>
<geneLocation type="plasmid" evidence="1">
    <name>pAM65-52-3-235K</name>
</geneLocation>
<dbReference type="EMBL" id="CP013278">
    <property type="protein sequence ID" value="AND28499.1"/>
    <property type="molecule type" value="Genomic_DNA"/>
</dbReference>